<protein>
    <submittedName>
        <fullName evidence="1">Uncharacterized protein</fullName>
    </submittedName>
</protein>
<reference evidence="1 2" key="1">
    <citation type="journal article" date="2014" name="Agronomy (Basel)">
        <title>A Draft Genome Sequence for Ensete ventricosum, the Drought-Tolerant Tree Against Hunger.</title>
        <authorList>
            <person name="Harrison J."/>
            <person name="Moore K.A."/>
            <person name="Paszkiewicz K."/>
            <person name="Jones T."/>
            <person name="Grant M."/>
            <person name="Ambacheew D."/>
            <person name="Muzemil S."/>
            <person name="Studholme D.J."/>
        </authorList>
    </citation>
    <scope>NUCLEOTIDE SEQUENCE [LARGE SCALE GENOMIC DNA]</scope>
</reference>
<sequence>MGSLLATSKADDSGRSLLVAFVQQDIATVATKEAGRIVQRGITASRDQGRRLLGYSIVVFWGYEGSGWWLGRGCEIYG</sequence>
<evidence type="ECO:0000313" key="2">
    <source>
        <dbReference type="Proteomes" id="UP000287651"/>
    </source>
</evidence>
<name>A0A426XLY7_ENSVE</name>
<dbReference type="EMBL" id="AMZH03019319">
    <property type="protein sequence ID" value="RRT40517.1"/>
    <property type="molecule type" value="Genomic_DNA"/>
</dbReference>
<accession>A0A426XLY7</accession>
<comment type="caution">
    <text evidence="1">The sequence shown here is derived from an EMBL/GenBank/DDBJ whole genome shotgun (WGS) entry which is preliminary data.</text>
</comment>
<organism evidence="1 2">
    <name type="scientific">Ensete ventricosum</name>
    <name type="common">Abyssinian banana</name>
    <name type="synonym">Musa ensete</name>
    <dbReference type="NCBI Taxonomy" id="4639"/>
    <lineage>
        <taxon>Eukaryota</taxon>
        <taxon>Viridiplantae</taxon>
        <taxon>Streptophyta</taxon>
        <taxon>Embryophyta</taxon>
        <taxon>Tracheophyta</taxon>
        <taxon>Spermatophyta</taxon>
        <taxon>Magnoliopsida</taxon>
        <taxon>Liliopsida</taxon>
        <taxon>Zingiberales</taxon>
        <taxon>Musaceae</taxon>
        <taxon>Ensete</taxon>
    </lineage>
</organism>
<evidence type="ECO:0000313" key="1">
    <source>
        <dbReference type="EMBL" id="RRT40517.1"/>
    </source>
</evidence>
<dbReference type="AlphaFoldDB" id="A0A426XLY7"/>
<dbReference type="Proteomes" id="UP000287651">
    <property type="component" value="Unassembled WGS sequence"/>
</dbReference>
<proteinExistence type="predicted"/>
<gene>
    <name evidence="1" type="ORF">B296_00008300</name>
</gene>